<evidence type="ECO:0000313" key="2">
    <source>
        <dbReference type="Proteomes" id="UP000188318"/>
    </source>
</evidence>
<name>A0A1R3RKC8_ASPC5</name>
<evidence type="ECO:0000313" key="1">
    <source>
        <dbReference type="EMBL" id="OOF94935.1"/>
    </source>
</evidence>
<protein>
    <submittedName>
        <fullName evidence="1">Uncharacterized protein</fullName>
    </submittedName>
</protein>
<dbReference type="AlphaFoldDB" id="A0A1R3RKC8"/>
<reference evidence="2" key="1">
    <citation type="journal article" date="2017" name="Genome Biol.">
        <title>Comparative genomics reveals high biological diversity and specific adaptations in the industrially and medically important fungal genus Aspergillus.</title>
        <authorList>
            <person name="de Vries R.P."/>
            <person name="Riley R."/>
            <person name="Wiebenga A."/>
            <person name="Aguilar-Osorio G."/>
            <person name="Amillis S."/>
            <person name="Uchima C.A."/>
            <person name="Anderluh G."/>
            <person name="Asadollahi M."/>
            <person name="Askin M."/>
            <person name="Barry K."/>
            <person name="Battaglia E."/>
            <person name="Bayram O."/>
            <person name="Benocci T."/>
            <person name="Braus-Stromeyer S.A."/>
            <person name="Caldana C."/>
            <person name="Canovas D."/>
            <person name="Cerqueira G.C."/>
            <person name="Chen F."/>
            <person name="Chen W."/>
            <person name="Choi C."/>
            <person name="Clum A."/>
            <person name="Dos Santos R.A."/>
            <person name="Damasio A.R."/>
            <person name="Diallinas G."/>
            <person name="Emri T."/>
            <person name="Fekete E."/>
            <person name="Flipphi M."/>
            <person name="Freyberg S."/>
            <person name="Gallo A."/>
            <person name="Gournas C."/>
            <person name="Habgood R."/>
            <person name="Hainaut M."/>
            <person name="Harispe M.L."/>
            <person name="Henrissat B."/>
            <person name="Hilden K.S."/>
            <person name="Hope R."/>
            <person name="Hossain A."/>
            <person name="Karabika E."/>
            <person name="Karaffa L."/>
            <person name="Karanyi Z."/>
            <person name="Krasevec N."/>
            <person name="Kuo A."/>
            <person name="Kusch H."/>
            <person name="LaButti K."/>
            <person name="Lagendijk E.L."/>
            <person name="Lapidus A."/>
            <person name="Levasseur A."/>
            <person name="Lindquist E."/>
            <person name="Lipzen A."/>
            <person name="Logrieco A.F."/>
            <person name="MacCabe A."/>
            <person name="Maekelae M.R."/>
            <person name="Malavazi I."/>
            <person name="Melin P."/>
            <person name="Meyer V."/>
            <person name="Mielnichuk N."/>
            <person name="Miskei M."/>
            <person name="Molnar A.P."/>
            <person name="Mule G."/>
            <person name="Ngan C.Y."/>
            <person name="Orejas M."/>
            <person name="Orosz E."/>
            <person name="Ouedraogo J.P."/>
            <person name="Overkamp K.M."/>
            <person name="Park H.-S."/>
            <person name="Perrone G."/>
            <person name="Piumi F."/>
            <person name="Punt P.J."/>
            <person name="Ram A.F."/>
            <person name="Ramon A."/>
            <person name="Rauscher S."/>
            <person name="Record E."/>
            <person name="Riano-Pachon D.M."/>
            <person name="Robert V."/>
            <person name="Roehrig J."/>
            <person name="Ruller R."/>
            <person name="Salamov A."/>
            <person name="Salih N.S."/>
            <person name="Samson R.A."/>
            <person name="Sandor E."/>
            <person name="Sanguinetti M."/>
            <person name="Schuetze T."/>
            <person name="Sepcic K."/>
            <person name="Shelest E."/>
            <person name="Sherlock G."/>
            <person name="Sophianopoulou V."/>
            <person name="Squina F.M."/>
            <person name="Sun H."/>
            <person name="Susca A."/>
            <person name="Todd R.B."/>
            <person name="Tsang A."/>
            <person name="Unkles S.E."/>
            <person name="van de Wiele N."/>
            <person name="van Rossen-Uffink D."/>
            <person name="Oliveira J.V."/>
            <person name="Vesth T.C."/>
            <person name="Visser J."/>
            <person name="Yu J.-H."/>
            <person name="Zhou M."/>
            <person name="Andersen M.R."/>
            <person name="Archer D.B."/>
            <person name="Baker S.E."/>
            <person name="Benoit I."/>
            <person name="Brakhage A.A."/>
            <person name="Braus G.H."/>
            <person name="Fischer R."/>
            <person name="Frisvad J.C."/>
            <person name="Goldman G.H."/>
            <person name="Houbraken J."/>
            <person name="Oakley B."/>
            <person name="Pocsi I."/>
            <person name="Scazzocchio C."/>
            <person name="Seiboth B."/>
            <person name="vanKuyk P.A."/>
            <person name="Wortman J."/>
            <person name="Dyer P.S."/>
            <person name="Grigoriev I.V."/>
        </authorList>
    </citation>
    <scope>NUCLEOTIDE SEQUENCE [LARGE SCALE GENOMIC DNA]</scope>
    <source>
        <strain evidence="2">ITEM 5010</strain>
    </source>
</reference>
<dbReference type="Proteomes" id="UP000188318">
    <property type="component" value="Unassembled WGS sequence"/>
</dbReference>
<dbReference type="EMBL" id="KV907501">
    <property type="protein sequence ID" value="OOF94935.1"/>
    <property type="molecule type" value="Genomic_DNA"/>
</dbReference>
<keyword evidence="2" id="KW-1185">Reference proteome</keyword>
<sequence>MLYWMRMRPIDMRKKDSHQPNNNRGAAIFLDYWQWIPVAERIQATVVQSSCGLRAGGLPSSSVERCKD</sequence>
<proteinExistence type="predicted"/>
<accession>A0A1R3RKC8</accession>
<gene>
    <name evidence="1" type="ORF">ASPCADRAFT_208586</name>
</gene>
<dbReference type="VEuPathDB" id="FungiDB:ASPCADRAFT_208586"/>
<organism evidence="1 2">
    <name type="scientific">Aspergillus carbonarius (strain ITEM 5010)</name>
    <dbReference type="NCBI Taxonomy" id="602072"/>
    <lineage>
        <taxon>Eukaryota</taxon>
        <taxon>Fungi</taxon>
        <taxon>Dikarya</taxon>
        <taxon>Ascomycota</taxon>
        <taxon>Pezizomycotina</taxon>
        <taxon>Eurotiomycetes</taxon>
        <taxon>Eurotiomycetidae</taxon>
        <taxon>Eurotiales</taxon>
        <taxon>Aspergillaceae</taxon>
        <taxon>Aspergillus</taxon>
        <taxon>Aspergillus subgen. Circumdati</taxon>
    </lineage>
</organism>